<evidence type="ECO:0000313" key="4">
    <source>
        <dbReference type="RefSeq" id="XP_022140819.1"/>
    </source>
</evidence>
<feature type="compositionally biased region" description="Polar residues" evidence="2">
    <location>
        <begin position="253"/>
        <end position="263"/>
    </location>
</feature>
<dbReference type="GeneID" id="111011397"/>
<feature type="coiled-coil region" evidence="1">
    <location>
        <begin position="87"/>
        <end position="114"/>
    </location>
</feature>
<protein>
    <submittedName>
        <fullName evidence="4">Plastid division protein PDV1 isoform X1</fullName>
    </submittedName>
</protein>
<dbReference type="RefSeq" id="XP_022140819.1">
    <property type="nucleotide sequence ID" value="XM_022285127.1"/>
</dbReference>
<organism evidence="3 4">
    <name type="scientific">Momordica charantia</name>
    <name type="common">Bitter gourd</name>
    <name type="synonym">Balsam pear</name>
    <dbReference type="NCBI Taxonomy" id="3673"/>
    <lineage>
        <taxon>Eukaryota</taxon>
        <taxon>Viridiplantae</taxon>
        <taxon>Streptophyta</taxon>
        <taxon>Embryophyta</taxon>
        <taxon>Tracheophyta</taxon>
        <taxon>Spermatophyta</taxon>
        <taxon>Magnoliopsida</taxon>
        <taxon>eudicotyledons</taxon>
        <taxon>Gunneridae</taxon>
        <taxon>Pentapetalae</taxon>
        <taxon>rosids</taxon>
        <taxon>fabids</taxon>
        <taxon>Cucurbitales</taxon>
        <taxon>Cucurbitaceae</taxon>
        <taxon>Momordiceae</taxon>
        <taxon>Momordica</taxon>
    </lineage>
</organism>
<proteinExistence type="predicted"/>
<feature type="region of interest" description="Disordered" evidence="2">
    <location>
        <begin position="238"/>
        <end position="276"/>
    </location>
</feature>
<gene>
    <name evidence="4" type="primary">LOC111011397</name>
</gene>
<evidence type="ECO:0000256" key="2">
    <source>
        <dbReference type="SAM" id="MobiDB-lite"/>
    </source>
</evidence>
<name>A0A6J1CGU5_MOMCH</name>
<reference evidence="4" key="1">
    <citation type="submission" date="2025-08" db="UniProtKB">
        <authorList>
            <consortium name="RefSeq"/>
        </authorList>
    </citation>
    <scope>IDENTIFICATION</scope>
    <source>
        <strain evidence="4">OHB3-1</strain>
    </source>
</reference>
<dbReference type="AlphaFoldDB" id="A0A6J1CGU5"/>
<dbReference type="InterPro" id="IPR038939">
    <property type="entry name" value="PDV1/PDV2"/>
</dbReference>
<sequence length="276" mass="31256">MKWDMEIEEIEAVLEKIWDIHDKLSEAIHSISRDHFLTSTKNLRKSQNKDSKTPNGGADDNPSAAFPFLKEFRIDIDDSAIQEARSLNAIRTALENLEDQLEFLHQTVQVQQQVERDAAIARLEQSRIVLAMRLAEHHGKNYKVINEALAFVGDVRYEANFVSHENQYGPPFSPNGQKLMPNSSKRSNTLIKMLFSTFNFAKKSLKMDNVGGILSNAAMVAISMLAFLHLHQVAFKQSSQERDDNPFNRNLRRTSQLEGSSPNEDIGNFDVLSARG</sequence>
<dbReference type="OrthoDB" id="1613918at2759"/>
<keyword evidence="1" id="KW-0175">Coiled coil</keyword>
<feature type="region of interest" description="Disordered" evidence="2">
    <location>
        <begin position="42"/>
        <end position="63"/>
    </location>
</feature>
<dbReference type="PANTHER" id="PTHR33600:SF4">
    <property type="entry name" value="PLASTID DIVISION PROTEIN PDV1"/>
    <property type="match status" value="1"/>
</dbReference>
<evidence type="ECO:0000256" key="1">
    <source>
        <dbReference type="SAM" id="Coils"/>
    </source>
</evidence>
<dbReference type="PANTHER" id="PTHR33600">
    <property type="entry name" value="PLASTID DIVISION PROTEIN PDV2"/>
    <property type="match status" value="1"/>
</dbReference>
<dbReference type="KEGG" id="mcha:111011397"/>
<keyword evidence="3" id="KW-1185">Reference proteome</keyword>
<dbReference type="GO" id="GO:0010020">
    <property type="term" value="P:chloroplast fission"/>
    <property type="evidence" value="ECO:0007669"/>
    <property type="project" value="InterPro"/>
</dbReference>
<dbReference type="Proteomes" id="UP000504603">
    <property type="component" value="Unplaced"/>
</dbReference>
<accession>A0A6J1CGU5</accession>
<evidence type="ECO:0000313" key="3">
    <source>
        <dbReference type="Proteomes" id="UP000504603"/>
    </source>
</evidence>